<keyword evidence="1" id="KW-0472">Membrane</keyword>
<protein>
    <submittedName>
        <fullName evidence="2">Uncharacterized protein</fullName>
    </submittedName>
</protein>
<name>A0A8T8K3J6_9EURY</name>
<dbReference type="Proteomes" id="UP000681041">
    <property type="component" value="Chromosome"/>
</dbReference>
<accession>A0A8T8K3J6</accession>
<evidence type="ECO:0000256" key="1">
    <source>
        <dbReference type="SAM" id="Phobius"/>
    </source>
</evidence>
<organism evidence="2 3">
    <name type="scientific">Methanobacterium alkalithermotolerans</name>
    <dbReference type="NCBI Taxonomy" id="2731220"/>
    <lineage>
        <taxon>Archaea</taxon>
        <taxon>Methanobacteriati</taxon>
        <taxon>Methanobacteriota</taxon>
        <taxon>Methanomada group</taxon>
        <taxon>Methanobacteria</taxon>
        <taxon>Methanobacteriales</taxon>
        <taxon>Methanobacteriaceae</taxon>
        <taxon>Methanobacterium</taxon>
    </lineage>
</organism>
<reference evidence="2" key="1">
    <citation type="submission" date="2020-07" db="EMBL/GenBank/DDBJ databases">
        <title>Methanobacterium. sp. MethCan genome.</title>
        <authorList>
            <person name="Postec A."/>
            <person name="Quemeneur M."/>
        </authorList>
    </citation>
    <scope>NUCLEOTIDE SEQUENCE</scope>
    <source>
        <strain evidence="2">MethCAN</strain>
    </source>
</reference>
<sequence>MDEKGYVFSPIAVLILIPVLVIAINFGEIVNESNTLATIAIGGDVTYNTAQNIFSIIEKSSADAGRNSAYNATRKVIDDNIYKPNPFFGSGTSKQHIRQNIVNSLNVQLIESCKELERQTGREIFINNIPINNYTNQTLYLNDVTISQDDPFGFYVHVRGGVPIKVVQKDQVYEGVTPPITSYVSISGLEDPYVWVNSKERNSNVIFKSPYYEDSPYTGKDFHMDDVVDNPNARLYELWNYLNGTGNPSGITPRPYYFPDPYGLSFFDRLENNTNTTSSSPPEVRMSTFVIGNPLMEEYGGSRTISAVDHEYFLGLRGIYRTGSGIEVRISGNNRPLMRDPAGSIFYLSTFYRNYFDLSSSYN</sequence>
<evidence type="ECO:0000313" key="3">
    <source>
        <dbReference type="Proteomes" id="UP000681041"/>
    </source>
</evidence>
<dbReference type="RefSeq" id="WP_211533426.1">
    <property type="nucleotide sequence ID" value="NZ_CP058560.1"/>
</dbReference>
<dbReference type="AlphaFoldDB" id="A0A8T8K3J6"/>
<proteinExistence type="predicted"/>
<keyword evidence="3" id="KW-1185">Reference proteome</keyword>
<keyword evidence="1" id="KW-1133">Transmembrane helix</keyword>
<keyword evidence="1" id="KW-0812">Transmembrane</keyword>
<evidence type="ECO:0000313" key="2">
    <source>
        <dbReference type="EMBL" id="QUH22482.1"/>
    </source>
</evidence>
<dbReference type="EMBL" id="CP058560">
    <property type="protein sequence ID" value="QUH22482.1"/>
    <property type="molecule type" value="Genomic_DNA"/>
</dbReference>
<dbReference type="KEGG" id="meme:HYG87_01230"/>
<dbReference type="OrthoDB" id="69718at2157"/>
<feature type="transmembrane region" description="Helical" evidence="1">
    <location>
        <begin position="6"/>
        <end position="26"/>
    </location>
</feature>
<gene>
    <name evidence="2" type="ORF">HYG87_01230</name>
</gene>
<dbReference type="GeneID" id="64819344"/>